<dbReference type="Pfam" id="PF23561">
    <property type="entry name" value="zf-C2H2_15"/>
    <property type="match status" value="1"/>
</dbReference>
<evidence type="ECO:0000313" key="11">
    <source>
        <dbReference type="Proteomes" id="UP000298327"/>
    </source>
</evidence>
<dbReference type="PROSITE" id="PS50157">
    <property type="entry name" value="ZINC_FINGER_C2H2_2"/>
    <property type="match status" value="2"/>
</dbReference>
<keyword evidence="6" id="KW-0539">Nucleus</keyword>
<reference evidence="10 11" key="1">
    <citation type="submission" date="2019-02" db="EMBL/GenBank/DDBJ databases">
        <title>Genome sequencing of the rare red list fungi Dentipellis fragilis.</title>
        <authorList>
            <person name="Buettner E."/>
            <person name="Kellner H."/>
        </authorList>
    </citation>
    <scope>NUCLEOTIDE SEQUENCE [LARGE SCALE GENOMIC DNA]</scope>
    <source>
        <strain evidence="10 11">DSM 105465</strain>
    </source>
</reference>
<evidence type="ECO:0000256" key="4">
    <source>
        <dbReference type="ARBA" id="ARBA00022771"/>
    </source>
</evidence>
<name>A0A4Y9XQ73_9AGAM</name>
<dbReference type="GO" id="GO:0000978">
    <property type="term" value="F:RNA polymerase II cis-regulatory region sequence-specific DNA binding"/>
    <property type="evidence" value="ECO:0007669"/>
    <property type="project" value="TreeGrafter"/>
</dbReference>
<organism evidence="10 11">
    <name type="scientific">Dentipellis fragilis</name>
    <dbReference type="NCBI Taxonomy" id="205917"/>
    <lineage>
        <taxon>Eukaryota</taxon>
        <taxon>Fungi</taxon>
        <taxon>Dikarya</taxon>
        <taxon>Basidiomycota</taxon>
        <taxon>Agaricomycotina</taxon>
        <taxon>Agaricomycetes</taxon>
        <taxon>Russulales</taxon>
        <taxon>Hericiaceae</taxon>
        <taxon>Dentipellis</taxon>
    </lineage>
</organism>
<keyword evidence="4 7" id="KW-0863">Zinc-finger</keyword>
<accession>A0A4Y9XQ73</accession>
<dbReference type="Pfam" id="PF00096">
    <property type="entry name" value="zf-C2H2"/>
    <property type="match status" value="1"/>
</dbReference>
<dbReference type="SMART" id="SM00355">
    <property type="entry name" value="ZnF_C2H2"/>
    <property type="match status" value="3"/>
</dbReference>
<dbReference type="GO" id="GO:0008270">
    <property type="term" value="F:zinc ion binding"/>
    <property type="evidence" value="ECO:0007669"/>
    <property type="project" value="UniProtKB-KW"/>
</dbReference>
<dbReference type="SUPFAM" id="SSF57667">
    <property type="entry name" value="beta-beta-alpha zinc fingers"/>
    <property type="match status" value="3"/>
</dbReference>
<dbReference type="InterPro" id="IPR056436">
    <property type="entry name" value="Znf-C2H2_ZIC1-5/GLI1-3-like"/>
</dbReference>
<evidence type="ECO:0000256" key="1">
    <source>
        <dbReference type="ARBA" id="ARBA00004123"/>
    </source>
</evidence>
<keyword evidence="2" id="KW-0479">Metal-binding</keyword>
<protein>
    <recommendedName>
        <fullName evidence="9">C2H2-type domain-containing protein</fullName>
    </recommendedName>
</protein>
<comment type="caution">
    <text evidence="10">The sequence shown here is derived from an EMBL/GenBank/DDBJ whole genome shotgun (WGS) entry which is preliminary data.</text>
</comment>
<dbReference type="OrthoDB" id="3437960at2759"/>
<feature type="compositionally biased region" description="Basic and acidic residues" evidence="8">
    <location>
        <begin position="189"/>
        <end position="203"/>
    </location>
</feature>
<dbReference type="AlphaFoldDB" id="A0A4Y9XQ73"/>
<keyword evidence="5" id="KW-0862">Zinc</keyword>
<proteinExistence type="predicted"/>
<gene>
    <name evidence="10" type="ORF">EVG20_g11393</name>
</gene>
<evidence type="ECO:0000256" key="8">
    <source>
        <dbReference type="SAM" id="MobiDB-lite"/>
    </source>
</evidence>
<feature type="domain" description="C2H2-type" evidence="9">
    <location>
        <begin position="133"/>
        <end position="161"/>
    </location>
</feature>
<dbReference type="InterPro" id="IPR013087">
    <property type="entry name" value="Znf_C2H2_type"/>
</dbReference>
<evidence type="ECO:0000256" key="3">
    <source>
        <dbReference type="ARBA" id="ARBA00022737"/>
    </source>
</evidence>
<dbReference type="InterPro" id="IPR036236">
    <property type="entry name" value="Znf_C2H2_sf"/>
</dbReference>
<dbReference type="STRING" id="205917.A0A4Y9XQ73"/>
<feature type="region of interest" description="Disordered" evidence="8">
    <location>
        <begin position="153"/>
        <end position="242"/>
    </location>
</feature>
<evidence type="ECO:0000256" key="5">
    <source>
        <dbReference type="ARBA" id="ARBA00022833"/>
    </source>
</evidence>
<evidence type="ECO:0000256" key="2">
    <source>
        <dbReference type="ARBA" id="ARBA00022723"/>
    </source>
</evidence>
<dbReference type="GO" id="GO:0000981">
    <property type="term" value="F:DNA-binding transcription factor activity, RNA polymerase II-specific"/>
    <property type="evidence" value="ECO:0007669"/>
    <property type="project" value="TreeGrafter"/>
</dbReference>
<dbReference type="Gene3D" id="3.30.160.60">
    <property type="entry name" value="Classic Zinc Finger"/>
    <property type="match status" value="3"/>
</dbReference>
<keyword evidence="3" id="KW-0677">Repeat</keyword>
<dbReference type="Proteomes" id="UP000298327">
    <property type="component" value="Unassembled WGS sequence"/>
</dbReference>
<evidence type="ECO:0000259" key="9">
    <source>
        <dbReference type="PROSITE" id="PS50157"/>
    </source>
</evidence>
<dbReference type="PROSITE" id="PS00028">
    <property type="entry name" value="ZINC_FINGER_C2H2_1"/>
    <property type="match status" value="1"/>
</dbReference>
<keyword evidence="11" id="KW-1185">Reference proteome</keyword>
<evidence type="ECO:0000256" key="7">
    <source>
        <dbReference type="PROSITE-ProRule" id="PRU00042"/>
    </source>
</evidence>
<dbReference type="PANTHER" id="PTHR45718">
    <property type="entry name" value="TRANSCRIPTIONAL ACTIVATOR CUBITUS INTERRUPTUS"/>
    <property type="match status" value="1"/>
</dbReference>
<dbReference type="InterPro" id="IPR043359">
    <property type="entry name" value="GLI-like"/>
</dbReference>
<evidence type="ECO:0000256" key="6">
    <source>
        <dbReference type="ARBA" id="ARBA00023242"/>
    </source>
</evidence>
<feature type="region of interest" description="Disordered" evidence="8">
    <location>
        <begin position="1"/>
        <end position="57"/>
    </location>
</feature>
<feature type="domain" description="C2H2-type" evidence="9">
    <location>
        <begin position="96"/>
        <end position="128"/>
    </location>
</feature>
<dbReference type="EMBL" id="SEOQ01001742">
    <property type="protein sequence ID" value="TFY50669.1"/>
    <property type="molecule type" value="Genomic_DNA"/>
</dbReference>
<evidence type="ECO:0000313" key="10">
    <source>
        <dbReference type="EMBL" id="TFY50669.1"/>
    </source>
</evidence>
<dbReference type="PANTHER" id="PTHR45718:SF4">
    <property type="entry name" value="TRANSCRIPTIONAL ACTIVATOR CUBITUS INTERRUPTUS"/>
    <property type="match status" value="1"/>
</dbReference>
<dbReference type="GO" id="GO:0005634">
    <property type="term" value="C:nucleus"/>
    <property type="evidence" value="ECO:0007669"/>
    <property type="project" value="UniProtKB-SubCell"/>
</dbReference>
<comment type="subcellular location">
    <subcellularLocation>
        <location evidence="1">Nucleus</location>
    </subcellularLocation>
</comment>
<sequence>MARSIYSLSPSPGPGPLSPSFSDTSNEDDVHVIGEDGDYLQSSSRPSSPAVIEAPDANDEDTVTCQWEDCGIVFNHLPTLIEHIHNDHIGVHKSNYTCEWATCNRRGLAQTSRFALISHIRSHTGEKPLSMIARRTECDKSFTRSDALAKHMRLQHNISPPLPGRGGNRKRKRVEEDAPADTSFNTFKVEPHIPLEAPIRGEGDESGAGARAGSPSETRPLRTGDYFAPRSPSPSDTDDESLPPYLAQAVDPATGLVLKRSPAMVRYLLMKAKHRFVLEEHQTLIEELRVLRATEREMHEAKDVALDEVLRTELGPAADPLITPMVYETSVDPYPPPGSYYTPQGYR</sequence>